<dbReference type="InterPro" id="IPR011991">
    <property type="entry name" value="ArsR-like_HTH"/>
</dbReference>
<protein>
    <submittedName>
        <fullName evidence="5">Transcriptional regulator</fullName>
    </submittedName>
</protein>
<dbReference type="InterPro" id="IPR001845">
    <property type="entry name" value="HTH_ArsR_DNA-bd_dom"/>
</dbReference>
<reference evidence="6" key="1">
    <citation type="journal article" date="2019" name="Int. J. Syst. Evol. Microbiol.">
        <title>The Global Catalogue of Microorganisms (GCM) 10K type strain sequencing project: providing services to taxonomists for standard genome sequencing and annotation.</title>
        <authorList>
            <consortium name="The Broad Institute Genomics Platform"/>
            <consortium name="The Broad Institute Genome Sequencing Center for Infectious Disease"/>
            <person name="Wu L."/>
            <person name="Ma J."/>
        </authorList>
    </citation>
    <scope>NUCLEOTIDE SEQUENCE [LARGE SCALE GENOMIC DNA]</scope>
    <source>
        <strain evidence="6">NBRC 112299</strain>
    </source>
</reference>
<dbReference type="SUPFAM" id="SSF46785">
    <property type="entry name" value="Winged helix' DNA-binding domain"/>
    <property type="match status" value="1"/>
</dbReference>
<dbReference type="Pfam" id="PF12840">
    <property type="entry name" value="HTH_20"/>
    <property type="match status" value="1"/>
</dbReference>
<name>A0ABQ6IE85_9MICO</name>
<keyword evidence="1" id="KW-0805">Transcription regulation</keyword>
<evidence type="ECO:0000313" key="6">
    <source>
        <dbReference type="Proteomes" id="UP001157125"/>
    </source>
</evidence>
<dbReference type="NCBIfam" id="NF033788">
    <property type="entry name" value="HTH_metalloreg"/>
    <property type="match status" value="1"/>
</dbReference>
<dbReference type="PANTHER" id="PTHR43132:SF8">
    <property type="entry name" value="HTH-TYPE TRANSCRIPTIONAL REGULATOR KMTR"/>
    <property type="match status" value="1"/>
</dbReference>
<dbReference type="Proteomes" id="UP001157125">
    <property type="component" value="Unassembled WGS sequence"/>
</dbReference>
<feature type="domain" description="HTH arsR-type" evidence="4">
    <location>
        <begin position="31"/>
        <end position="128"/>
    </location>
</feature>
<dbReference type="SMART" id="SM00418">
    <property type="entry name" value="HTH_ARSR"/>
    <property type="match status" value="1"/>
</dbReference>
<dbReference type="Gene3D" id="1.10.10.10">
    <property type="entry name" value="Winged helix-like DNA-binding domain superfamily/Winged helix DNA-binding domain"/>
    <property type="match status" value="1"/>
</dbReference>
<proteinExistence type="predicted"/>
<evidence type="ECO:0000256" key="3">
    <source>
        <dbReference type="ARBA" id="ARBA00023163"/>
    </source>
</evidence>
<gene>
    <name evidence="5" type="ORF">GCM10025876_16810</name>
</gene>
<keyword evidence="3" id="KW-0804">Transcription</keyword>
<comment type="caution">
    <text evidence="5">The sequence shown here is derived from an EMBL/GenBank/DDBJ whole genome shotgun (WGS) entry which is preliminary data.</text>
</comment>
<dbReference type="InterPro" id="IPR051011">
    <property type="entry name" value="Metal_resp_trans_reg"/>
</dbReference>
<evidence type="ECO:0000256" key="2">
    <source>
        <dbReference type="ARBA" id="ARBA00023125"/>
    </source>
</evidence>
<dbReference type="PROSITE" id="PS50987">
    <property type="entry name" value="HTH_ARSR_2"/>
    <property type="match status" value="1"/>
</dbReference>
<evidence type="ECO:0000256" key="1">
    <source>
        <dbReference type="ARBA" id="ARBA00023015"/>
    </source>
</evidence>
<dbReference type="PRINTS" id="PR00778">
    <property type="entry name" value="HTHARSR"/>
</dbReference>
<evidence type="ECO:0000259" key="4">
    <source>
        <dbReference type="PROSITE" id="PS50987"/>
    </source>
</evidence>
<accession>A0ABQ6IE85</accession>
<keyword evidence="6" id="KW-1185">Reference proteome</keyword>
<dbReference type="InterPro" id="IPR036390">
    <property type="entry name" value="WH_DNA-bd_sf"/>
</dbReference>
<evidence type="ECO:0000313" key="5">
    <source>
        <dbReference type="EMBL" id="GMA35477.1"/>
    </source>
</evidence>
<sequence>MWQGGVMPAALPAVDASQPLCCAPLGDAAFAPQDDAVAVAARLRAMADANRVRILQALACCEGHEMTTTDVAAMLEVSPATANHHLRQLEGAGLLMARRDGAKVLYGLRLESVRAVARVLQIACGASCDCC</sequence>
<dbReference type="CDD" id="cd00090">
    <property type="entry name" value="HTH_ARSR"/>
    <property type="match status" value="1"/>
</dbReference>
<keyword evidence="2" id="KW-0238">DNA-binding</keyword>
<dbReference type="EMBL" id="BSUN01000001">
    <property type="protein sequence ID" value="GMA35477.1"/>
    <property type="molecule type" value="Genomic_DNA"/>
</dbReference>
<organism evidence="5 6">
    <name type="scientific">Demequina litorisediminis</name>
    <dbReference type="NCBI Taxonomy" id="1849022"/>
    <lineage>
        <taxon>Bacteria</taxon>
        <taxon>Bacillati</taxon>
        <taxon>Actinomycetota</taxon>
        <taxon>Actinomycetes</taxon>
        <taxon>Micrococcales</taxon>
        <taxon>Demequinaceae</taxon>
        <taxon>Demequina</taxon>
    </lineage>
</organism>
<dbReference type="InterPro" id="IPR036388">
    <property type="entry name" value="WH-like_DNA-bd_sf"/>
</dbReference>
<dbReference type="PANTHER" id="PTHR43132">
    <property type="entry name" value="ARSENICAL RESISTANCE OPERON REPRESSOR ARSR-RELATED"/>
    <property type="match status" value="1"/>
</dbReference>